<sequence>MPPKRKARADADAADGLEGAHAAPPASATAPASTSTSTDAHDAAPRPAEDTPATTTTTTTTTTTPAAAEPVDSLSKATAPTVDVRAAKRIHLSTESALSALPLPVLQRHLPAQRDRCLAILSGRLPPVPTADDGSLEPPGSECIGHGEEWLHLYTMLNASVTAREGNSCLLIGSSGAGKSMLLDSVLRKISHDARPAAPAKTTAATVQSRHYYRVHLTGSIQTTDRSAMKEMAQQLISQGAFRDEDIRDEIDDQLNEPESGAGEAEGDAEHHDGDDDGDGDHGEADDHVFGGGPDDDDDDDGGGEGYDADAAEEENVVAGAILSSLSNIISHIISLLSTSSRAAGASTRKPLVVSLDDFDLFTARPRQALLYCLLDAVQAGSYGAGLAVVGLTSRVDTVDLLEKRVKSRFSHRIIHVRPPASLDVFQQVARRALLGGRGGGGGDAQDAPLTSEQRQDDDDAAAAAAERRLFLSSWTRDVDALLTHPSYAEILRALYDLTNDIRLLYRTLFPPLAALSPTANGAVFPIATFLQAASDAVSDGMGRTTLPALTEHEYALLVAAKHVQTRDRTVFNFEMCLDELRRFAGRQSRSSKARSLLTAAPGIEGTVADRRTAFLAFQSLVASEIFLVDSAVASLDIKGPASSGAGTAGGAAAGGGGGGAARGGRAGIATGVGQEFVKVRCILDPADIVRIVKEREKVGGLPAGLVKWVGSSV</sequence>
<dbReference type="InterPro" id="IPR032705">
    <property type="entry name" value="ORC4_C"/>
</dbReference>
<dbReference type="eggNOG" id="KOG2228">
    <property type="taxonomic scope" value="Eukaryota"/>
</dbReference>
<dbReference type="InterPro" id="IPR016527">
    <property type="entry name" value="ORC4"/>
</dbReference>
<feature type="domain" description="Orc1-like AAA ATPase" evidence="7">
    <location>
        <begin position="143"/>
        <end position="380"/>
    </location>
</feature>
<dbReference type="SUPFAM" id="SSF52540">
    <property type="entry name" value="P-loop containing nucleoside triphosphate hydrolases"/>
    <property type="match status" value="1"/>
</dbReference>
<evidence type="ECO:0000256" key="1">
    <source>
        <dbReference type="ARBA" id="ARBA00004123"/>
    </source>
</evidence>
<dbReference type="PANTHER" id="PTHR12087:SF0">
    <property type="entry name" value="ORIGIN RECOGNITION COMPLEX SUBUNIT 4"/>
    <property type="match status" value="1"/>
</dbReference>
<dbReference type="GO" id="GO:0006270">
    <property type="term" value="P:DNA replication initiation"/>
    <property type="evidence" value="ECO:0007669"/>
    <property type="project" value="TreeGrafter"/>
</dbReference>
<dbReference type="AlphaFoldDB" id="A0A061HEZ7"/>
<feature type="compositionally biased region" description="Acidic residues" evidence="6">
    <location>
        <begin position="294"/>
        <end position="308"/>
    </location>
</feature>
<organism evidence="9 10">
    <name type="scientific">Pseudozyma flocculosa PF-1</name>
    <dbReference type="NCBI Taxonomy" id="1277687"/>
    <lineage>
        <taxon>Eukaryota</taxon>
        <taxon>Fungi</taxon>
        <taxon>Dikarya</taxon>
        <taxon>Basidiomycota</taxon>
        <taxon>Ustilaginomycotina</taxon>
        <taxon>Ustilaginomycetes</taxon>
        <taxon>Ustilaginales</taxon>
        <taxon>Ustilaginaceae</taxon>
        <taxon>Pseudozyma</taxon>
    </lineage>
</organism>
<dbReference type="OrthoDB" id="343623at2759"/>
<feature type="compositionally biased region" description="Basic and acidic residues" evidence="6">
    <location>
        <begin position="39"/>
        <end position="49"/>
    </location>
</feature>
<feature type="compositionally biased region" description="Low complexity" evidence="6">
    <location>
        <begin position="50"/>
        <end position="70"/>
    </location>
</feature>
<dbReference type="HOGENOM" id="CLU_007115_5_0_1"/>
<keyword evidence="3" id="KW-0235">DNA replication</keyword>
<dbReference type="GO" id="GO:0005664">
    <property type="term" value="C:nuclear origin of replication recognition complex"/>
    <property type="evidence" value="ECO:0007669"/>
    <property type="project" value="TreeGrafter"/>
</dbReference>
<evidence type="ECO:0000313" key="10">
    <source>
        <dbReference type="Proteomes" id="UP000053664"/>
    </source>
</evidence>
<dbReference type="Proteomes" id="UP000053664">
    <property type="component" value="Unassembled WGS sequence"/>
</dbReference>
<evidence type="ECO:0000259" key="7">
    <source>
        <dbReference type="Pfam" id="PF13191"/>
    </source>
</evidence>
<reference evidence="9 10" key="1">
    <citation type="journal article" date="2013" name="Plant Cell">
        <title>The transition from a phytopathogenic smut ancestor to an anamorphic biocontrol agent deciphered by comparative whole-genome analysis.</title>
        <authorList>
            <person name="Lefebvre F."/>
            <person name="Joly D.L."/>
            <person name="Labbe C."/>
            <person name="Teichmann B."/>
            <person name="Linning R."/>
            <person name="Belzile F."/>
            <person name="Bakkeren G."/>
            <person name="Belanger R.R."/>
        </authorList>
    </citation>
    <scope>NUCLEOTIDE SEQUENCE [LARGE SCALE GENOMIC DNA]</scope>
    <source>
        <strain evidence="9 10">PF-1</strain>
    </source>
</reference>
<dbReference type="Pfam" id="PF14629">
    <property type="entry name" value="ORC4_C"/>
    <property type="match status" value="1"/>
</dbReference>
<dbReference type="PANTHER" id="PTHR12087">
    <property type="entry name" value="ORIGIN RECOGNITION COMPLEX SUBUNIT 4"/>
    <property type="match status" value="1"/>
</dbReference>
<dbReference type="Gene3D" id="3.40.50.300">
    <property type="entry name" value="P-loop containing nucleotide triphosphate hydrolases"/>
    <property type="match status" value="1"/>
</dbReference>
<proteinExistence type="inferred from homology"/>
<evidence type="ECO:0000256" key="3">
    <source>
        <dbReference type="ARBA" id="ARBA00022705"/>
    </source>
</evidence>
<protein>
    <submittedName>
        <fullName evidence="9">Uncharacterized protein</fullName>
    </submittedName>
</protein>
<evidence type="ECO:0000313" key="9">
    <source>
        <dbReference type="EMBL" id="EPQ29216.1"/>
    </source>
</evidence>
<keyword evidence="5" id="KW-0539">Nucleus</keyword>
<dbReference type="RefSeq" id="XP_007879211.1">
    <property type="nucleotide sequence ID" value="XM_007881020.1"/>
</dbReference>
<name>A0A061HEZ7_9BASI</name>
<evidence type="ECO:0000256" key="5">
    <source>
        <dbReference type="ARBA" id="ARBA00023242"/>
    </source>
</evidence>
<feature type="compositionally biased region" description="Basic and acidic residues" evidence="6">
    <location>
        <begin position="268"/>
        <end position="289"/>
    </location>
</feature>
<dbReference type="InterPro" id="IPR027417">
    <property type="entry name" value="P-loop_NTPase"/>
</dbReference>
<dbReference type="EMBL" id="KE361632">
    <property type="protein sequence ID" value="EPQ29216.1"/>
    <property type="molecule type" value="Genomic_DNA"/>
</dbReference>
<feature type="domain" description="Origin recognition complex subunit 4 C-terminal" evidence="8">
    <location>
        <begin position="461"/>
        <end position="693"/>
    </location>
</feature>
<comment type="subcellular location">
    <subcellularLocation>
        <location evidence="1">Nucleus</location>
    </subcellularLocation>
</comment>
<dbReference type="InterPro" id="IPR041664">
    <property type="entry name" value="AAA_16"/>
</dbReference>
<evidence type="ECO:0000256" key="6">
    <source>
        <dbReference type="SAM" id="MobiDB-lite"/>
    </source>
</evidence>
<evidence type="ECO:0000256" key="4">
    <source>
        <dbReference type="ARBA" id="ARBA00023125"/>
    </source>
</evidence>
<evidence type="ECO:0000256" key="2">
    <source>
        <dbReference type="ARBA" id="ARBA00005334"/>
    </source>
</evidence>
<dbReference type="Pfam" id="PF13191">
    <property type="entry name" value="AAA_16"/>
    <property type="match status" value="1"/>
</dbReference>
<accession>A0A061HEZ7</accession>
<feature type="region of interest" description="Disordered" evidence="6">
    <location>
        <begin position="255"/>
        <end position="308"/>
    </location>
</feature>
<dbReference type="KEGG" id="pfp:PFL1_03503"/>
<comment type="similarity">
    <text evidence="2">Belongs to the ORC4 family.</text>
</comment>
<dbReference type="GO" id="GO:0003688">
    <property type="term" value="F:DNA replication origin binding"/>
    <property type="evidence" value="ECO:0007669"/>
    <property type="project" value="TreeGrafter"/>
</dbReference>
<keyword evidence="4" id="KW-0238">DNA-binding</keyword>
<gene>
    <name evidence="9" type="ORF">PFL1_03503</name>
</gene>
<evidence type="ECO:0000259" key="8">
    <source>
        <dbReference type="Pfam" id="PF14629"/>
    </source>
</evidence>
<dbReference type="GeneID" id="19317613"/>
<feature type="region of interest" description="Disordered" evidence="6">
    <location>
        <begin position="1"/>
        <end position="74"/>
    </location>
</feature>
<feature type="compositionally biased region" description="Low complexity" evidence="6">
    <location>
        <begin position="14"/>
        <end position="38"/>
    </location>
</feature>
<feature type="region of interest" description="Disordered" evidence="6">
    <location>
        <begin position="437"/>
        <end position="459"/>
    </location>
</feature>